<dbReference type="EMBL" id="QEAP01000033">
    <property type="protein sequence ID" value="TPX76893.1"/>
    <property type="molecule type" value="Genomic_DNA"/>
</dbReference>
<dbReference type="AlphaFoldDB" id="A0A507FKV1"/>
<dbReference type="OrthoDB" id="2104489at2759"/>
<sequence>MNPPTFSATDATVGQVCASDAVEWARNSYADALWLHYWKHDTKTSFTTQAAALAHVATAFRTRGNLAARIDCKEITSPTAAVLHLAWSLAFHMPELKTILLESDSFLDHSRSDMFFHAVLNPLRMLADKRLMPTEPQIIVLSNFDHELGFSALQGFVPLLARLPFGFKFIFVGSNDRLPTILNQFKLSSMDLTSRGTAPVSQIESLLASSPLQDFSLSTVQSGLCPVGDLVAADCAQWLEDAYSDAGWIAHWRFDKETHRVQKEILPYVIAQFQGHGHLAALLDLKLLNGSETAVVALAWGLSVRVPAFRRALFGAASEAGASSLVKRDGEDLASLFERIILNPLQKAGTEMPKGEPLVIVVYNIESEAGFGNLKRLVPLFAHLPFGFKMVFVGANERLPNILDQFRVHKYDLTEVASRAKELDQ</sequence>
<accession>A0A507FKV1</accession>
<comment type="caution">
    <text evidence="1">The sequence shown here is derived from an EMBL/GenBank/DDBJ whole genome shotgun (WGS) entry which is preliminary data.</text>
</comment>
<organism evidence="1 2">
    <name type="scientific">Chytriomyces confervae</name>
    <dbReference type="NCBI Taxonomy" id="246404"/>
    <lineage>
        <taxon>Eukaryota</taxon>
        <taxon>Fungi</taxon>
        <taxon>Fungi incertae sedis</taxon>
        <taxon>Chytridiomycota</taxon>
        <taxon>Chytridiomycota incertae sedis</taxon>
        <taxon>Chytridiomycetes</taxon>
        <taxon>Chytridiales</taxon>
        <taxon>Chytriomycetaceae</taxon>
        <taxon>Chytriomyces</taxon>
    </lineage>
</organism>
<protein>
    <submittedName>
        <fullName evidence="1">Uncharacterized protein</fullName>
    </submittedName>
</protein>
<evidence type="ECO:0000313" key="1">
    <source>
        <dbReference type="EMBL" id="TPX76893.1"/>
    </source>
</evidence>
<dbReference type="Proteomes" id="UP000320333">
    <property type="component" value="Unassembled WGS sequence"/>
</dbReference>
<gene>
    <name evidence="1" type="ORF">CcCBS67573_g01826</name>
</gene>
<name>A0A507FKV1_9FUNG</name>
<proteinExistence type="predicted"/>
<keyword evidence="2" id="KW-1185">Reference proteome</keyword>
<reference evidence="1 2" key="1">
    <citation type="journal article" date="2019" name="Sci. Rep.">
        <title>Comparative genomics of chytrid fungi reveal insights into the obligate biotrophic and pathogenic lifestyle of Synchytrium endobioticum.</title>
        <authorList>
            <person name="van de Vossenberg B.T.L.H."/>
            <person name="Warris S."/>
            <person name="Nguyen H.D.T."/>
            <person name="van Gent-Pelzer M.P.E."/>
            <person name="Joly D.L."/>
            <person name="van de Geest H.C."/>
            <person name="Bonants P.J.M."/>
            <person name="Smith D.S."/>
            <person name="Levesque C.A."/>
            <person name="van der Lee T.A.J."/>
        </authorList>
    </citation>
    <scope>NUCLEOTIDE SEQUENCE [LARGE SCALE GENOMIC DNA]</scope>
    <source>
        <strain evidence="1 2">CBS 675.73</strain>
    </source>
</reference>
<evidence type="ECO:0000313" key="2">
    <source>
        <dbReference type="Proteomes" id="UP000320333"/>
    </source>
</evidence>